<dbReference type="EC" id="2.-.-.-" evidence="5"/>
<dbReference type="Proteomes" id="UP001247542">
    <property type="component" value="Unassembled WGS sequence"/>
</dbReference>
<dbReference type="PANTHER" id="PTHR43792:SF8">
    <property type="entry name" value="[RIBOSOMAL PROTEIN US5]-ALANINE N-ACETYLTRANSFERASE"/>
    <property type="match status" value="1"/>
</dbReference>
<dbReference type="Pfam" id="PF13302">
    <property type="entry name" value="Acetyltransf_3"/>
    <property type="match status" value="1"/>
</dbReference>
<evidence type="ECO:0000259" key="4">
    <source>
        <dbReference type="PROSITE" id="PS51186"/>
    </source>
</evidence>
<comment type="similarity">
    <text evidence="3">Belongs to the acetyltransferase family. RimJ subfamily.</text>
</comment>
<dbReference type="EMBL" id="JASXSX010000004">
    <property type="protein sequence ID" value="MDT3767991.1"/>
    <property type="molecule type" value="Genomic_DNA"/>
</dbReference>
<keyword evidence="2" id="KW-0012">Acyltransferase</keyword>
<sequence length="232" mass="25617">MRGLLHWFSHGSARVWGVPYNQCLLVFEDPVGRGYVKGPVGVGTIVLRPALGDDHRRLEDVRAQNRRFLSPWEASLPPKSTEQLPTLAQYQERCDREVREGTTLPMMVEVDGEVAGLVTASDMVRGALCSTSLGYWLAEKYAGQGIGTFVVAACIDLLIGELGVHRVEINIRPENGPSIGLVRRLGLRYEGVRERYMCIAGRWRDHASFAIDEQTLPEGGLVAALYGSRPSV</sequence>
<evidence type="ECO:0000256" key="3">
    <source>
        <dbReference type="ARBA" id="ARBA00038502"/>
    </source>
</evidence>
<gene>
    <name evidence="5" type="ORF">QS713_07970</name>
</gene>
<accession>A0ABU3IDF0</accession>
<feature type="domain" description="N-acetyltransferase" evidence="4">
    <location>
        <begin position="45"/>
        <end position="208"/>
    </location>
</feature>
<protein>
    <submittedName>
        <fullName evidence="5">GNAT family protein</fullName>
        <ecNumber evidence="5">2.-.-.-</ecNumber>
    </submittedName>
</protein>
<evidence type="ECO:0000313" key="5">
    <source>
        <dbReference type="EMBL" id="MDT3767991.1"/>
    </source>
</evidence>
<organism evidence="5 6">
    <name type="scientific">Gleimia hominis</name>
    <dbReference type="NCBI Taxonomy" id="595468"/>
    <lineage>
        <taxon>Bacteria</taxon>
        <taxon>Bacillati</taxon>
        <taxon>Actinomycetota</taxon>
        <taxon>Actinomycetes</taxon>
        <taxon>Actinomycetales</taxon>
        <taxon>Actinomycetaceae</taxon>
        <taxon>Gleimia</taxon>
    </lineage>
</organism>
<dbReference type="SUPFAM" id="SSF55729">
    <property type="entry name" value="Acyl-CoA N-acyltransferases (Nat)"/>
    <property type="match status" value="1"/>
</dbReference>
<comment type="caution">
    <text evidence="5">The sequence shown here is derived from an EMBL/GenBank/DDBJ whole genome shotgun (WGS) entry which is preliminary data.</text>
</comment>
<keyword evidence="6" id="KW-1185">Reference proteome</keyword>
<dbReference type="PANTHER" id="PTHR43792">
    <property type="entry name" value="GNAT FAMILY, PUTATIVE (AFU_ORTHOLOGUE AFUA_3G00765)-RELATED-RELATED"/>
    <property type="match status" value="1"/>
</dbReference>
<dbReference type="Gene3D" id="3.40.630.30">
    <property type="match status" value="1"/>
</dbReference>
<dbReference type="PROSITE" id="PS51186">
    <property type="entry name" value="GNAT"/>
    <property type="match status" value="1"/>
</dbReference>
<evidence type="ECO:0000256" key="2">
    <source>
        <dbReference type="ARBA" id="ARBA00023315"/>
    </source>
</evidence>
<proteinExistence type="inferred from homology"/>
<dbReference type="GO" id="GO:0016740">
    <property type="term" value="F:transferase activity"/>
    <property type="evidence" value="ECO:0007669"/>
    <property type="project" value="UniProtKB-KW"/>
</dbReference>
<dbReference type="InterPro" id="IPR000182">
    <property type="entry name" value="GNAT_dom"/>
</dbReference>
<dbReference type="InterPro" id="IPR016181">
    <property type="entry name" value="Acyl_CoA_acyltransferase"/>
</dbReference>
<dbReference type="InterPro" id="IPR051531">
    <property type="entry name" value="N-acetyltransferase"/>
</dbReference>
<name>A0ABU3IDF0_9ACTO</name>
<evidence type="ECO:0000313" key="6">
    <source>
        <dbReference type="Proteomes" id="UP001247542"/>
    </source>
</evidence>
<evidence type="ECO:0000256" key="1">
    <source>
        <dbReference type="ARBA" id="ARBA00022679"/>
    </source>
</evidence>
<reference evidence="5 6" key="1">
    <citation type="submission" date="2023-06" db="EMBL/GenBank/DDBJ databases">
        <title>Draft genome sequence of Gleimia hominis type strain CCUG 57540T.</title>
        <authorList>
            <person name="Salva-Serra F."/>
            <person name="Cardew S."/>
            <person name="Jensie Markopoulos S."/>
            <person name="Ohlen M."/>
            <person name="Inganas E."/>
            <person name="Svensson-Stadler L."/>
            <person name="Moore E.R.B."/>
        </authorList>
    </citation>
    <scope>NUCLEOTIDE SEQUENCE [LARGE SCALE GENOMIC DNA]</scope>
    <source>
        <strain evidence="5 6">CCUG 57540</strain>
    </source>
</reference>
<keyword evidence="1 5" id="KW-0808">Transferase</keyword>